<dbReference type="Proteomes" id="UP001595075">
    <property type="component" value="Unassembled WGS sequence"/>
</dbReference>
<protein>
    <submittedName>
        <fullName evidence="1">Uncharacterized protein</fullName>
    </submittedName>
</protein>
<organism evidence="1 2">
    <name type="scientific">Oculimacula yallundae</name>
    <dbReference type="NCBI Taxonomy" id="86028"/>
    <lineage>
        <taxon>Eukaryota</taxon>
        <taxon>Fungi</taxon>
        <taxon>Dikarya</taxon>
        <taxon>Ascomycota</taxon>
        <taxon>Pezizomycotina</taxon>
        <taxon>Leotiomycetes</taxon>
        <taxon>Helotiales</taxon>
        <taxon>Ploettnerulaceae</taxon>
        <taxon>Oculimacula</taxon>
    </lineage>
</organism>
<gene>
    <name evidence="1" type="ORF">VTL71DRAFT_4949</name>
</gene>
<comment type="caution">
    <text evidence="1">The sequence shown here is derived from an EMBL/GenBank/DDBJ whole genome shotgun (WGS) entry which is preliminary data.</text>
</comment>
<reference evidence="1 2" key="1">
    <citation type="journal article" date="2024" name="Commun. Biol.">
        <title>Comparative genomic analysis of thermophilic fungi reveals convergent evolutionary adaptations and gene losses.</title>
        <authorList>
            <person name="Steindorff A.S."/>
            <person name="Aguilar-Pontes M.V."/>
            <person name="Robinson A.J."/>
            <person name="Andreopoulos B."/>
            <person name="LaButti K."/>
            <person name="Kuo A."/>
            <person name="Mondo S."/>
            <person name="Riley R."/>
            <person name="Otillar R."/>
            <person name="Haridas S."/>
            <person name="Lipzen A."/>
            <person name="Grimwood J."/>
            <person name="Schmutz J."/>
            <person name="Clum A."/>
            <person name="Reid I.D."/>
            <person name="Moisan M.C."/>
            <person name="Butler G."/>
            <person name="Nguyen T.T.M."/>
            <person name="Dewar K."/>
            <person name="Conant G."/>
            <person name="Drula E."/>
            <person name="Henrissat B."/>
            <person name="Hansel C."/>
            <person name="Singer S."/>
            <person name="Hutchinson M.I."/>
            <person name="de Vries R.P."/>
            <person name="Natvig D.O."/>
            <person name="Powell A.J."/>
            <person name="Tsang A."/>
            <person name="Grigoriev I.V."/>
        </authorList>
    </citation>
    <scope>NUCLEOTIDE SEQUENCE [LARGE SCALE GENOMIC DNA]</scope>
    <source>
        <strain evidence="1 2">CBS 494.80</strain>
    </source>
</reference>
<name>A0ABR4C3E5_9HELO</name>
<sequence length="181" mass="20119">MIKIEGHFRTTHRSSPSPVGLVRLLPIYTTVLNSVCLDMRSLSIHMGTETRFLFMGRGVCPSKSSDSFLEMRDGGITGARTDDDLIDKSVERLVHGLPTLTMLQLGDYKTSRPGRDMKWGKARRWVQFVEKREKIIRLKVKVGEEVITTHGDGDNIAGDSGLRPATGFSVPSLFGTRAITE</sequence>
<evidence type="ECO:0000313" key="1">
    <source>
        <dbReference type="EMBL" id="KAL2064455.1"/>
    </source>
</evidence>
<accession>A0ABR4C3E5</accession>
<keyword evidence="2" id="KW-1185">Reference proteome</keyword>
<proteinExistence type="predicted"/>
<dbReference type="EMBL" id="JAZHXI010000014">
    <property type="protein sequence ID" value="KAL2064455.1"/>
    <property type="molecule type" value="Genomic_DNA"/>
</dbReference>
<evidence type="ECO:0000313" key="2">
    <source>
        <dbReference type="Proteomes" id="UP001595075"/>
    </source>
</evidence>